<dbReference type="InterPro" id="IPR000620">
    <property type="entry name" value="EamA_dom"/>
</dbReference>
<reference evidence="3" key="1">
    <citation type="submission" date="2022-04" db="EMBL/GenBank/DDBJ databases">
        <title>Roseibium sp. CAU 1639 isolated from mud.</title>
        <authorList>
            <person name="Kim W."/>
        </authorList>
    </citation>
    <scope>NUCLEOTIDE SEQUENCE</scope>
    <source>
        <strain evidence="3">CAU 1639</strain>
    </source>
</reference>
<feature type="transmembrane region" description="Helical" evidence="1">
    <location>
        <begin position="266"/>
        <end position="284"/>
    </location>
</feature>
<dbReference type="RefSeq" id="WP_248157828.1">
    <property type="nucleotide sequence ID" value="NZ_JALNMJ010000020.1"/>
</dbReference>
<gene>
    <name evidence="3" type="ORF">M0H32_22515</name>
</gene>
<keyword evidence="1" id="KW-1133">Transmembrane helix</keyword>
<protein>
    <submittedName>
        <fullName evidence="3">DMT family transporter</fullName>
    </submittedName>
</protein>
<dbReference type="Proteomes" id="UP001431221">
    <property type="component" value="Unassembled WGS sequence"/>
</dbReference>
<organism evidence="3 4">
    <name type="scientific">Roseibium sediminicola</name>
    <dbReference type="NCBI Taxonomy" id="2933272"/>
    <lineage>
        <taxon>Bacteria</taxon>
        <taxon>Pseudomonadati</taxon>
        <taxon>Pseudomonadota</taxon>
        <taxon>Alphaproteobacteria</taxon>
        <taxon>Hyphomicrobiales</taxon>
        <taxon>Stappiaceae</taxon>
        <taxon>Roseibium</taxon>
    </lineage>
</organism>
<dbReference type="EMBL" id="JALNMJ010000020">
    <property type="protein sequence ID" value="MCK7614950.1"/>
    <property type="molecule type" value="Genomic_DNA"/>
</dbReference>
<feature type="transmembrane region" description="Helical" evidence="1">
    <location>
        <begin position="42"/>
        <end position="62"/>
    </location>
</feature>
<accession>A0ABT0H1J4</accession>
<dbReference type="Pfam" id="PF00892">
    <property type="entry name" value="EamA"/>
    <property type="match status" value="1"/>
</dbReference>
<feature type="transmembrane region" description="Helical" evidence="1">
    <location>
        <begin position="107"/>
        <end position="124"/>
    </location>
</feature>
<feature type="transmembrane region" description="Helical" evidence="1">
    <location>
        <begin position="12"/>
        <end position="36"/>
    </location>
</feature>
<feature type="transmembrane region" description="Helical" evidence="1">
    <location>
        <begin position="83"/>
        <end position="101"/>
    </location>
</feature>
<dbReference type="InterPro" id="IPR037185">
    <property type="entry name" value="EmrE-like"/>
</dbReference>
<comment type="caution">
    <text evidence="3">The sequence shown here is derived from an EMBL/GenBank/DDBJ whole genome shotgun (WGS) entry which is preliminary data.</text>
</comment>
<feature type="transmembrane region" description="Helical" evidence="1">
    <location>
        <begin position="229"/>
        <end position="254"/>
    </location>
</feature>
<dbReference type="PANTHER" id="PTHR22911:SF103">
    <property type="entry name" value="BLR2811 PROTEIN"/>
    <property type="match status" value="1"/>
</dbReference>
<feature type="transmembrane region" description="Helical" evidence="1">
    <location>
        <begin position="131"/>
        <end position="148"/>
    </location>
</feature>
<sequence>MGDSAIARPENIMRGVALIIAAALTISLQDVVFKIFSSELSLWQIFALRGILAIPLLMVVLWMRGAHRGVVHMALQKWPLLRAVFITTTFLAFYAAIPFLSLSTVGAANYIAPIFVALLSAYAIREPVGLLGWLGVLLGFAGVVVLLRPGTDAFSLWSILPIIGAAFYALAHITTRVKCQDTPLPAISLAQNIVMMSAGVLVSILLIWAPSDAEFVRDYPYIFGIWSDVALMDGLILVILAGFTILISVLLAAAYQAAPPAIISTFEYSYLVFVAIWDTLFFGITPTFTSVTGMALIVIAGLLVLRRGKAKAAKFRR</sequence>
<dbReference type="PANTHER" id="PTHR22911">
    <property type="entry name" value="ACYL-MALONYL CONDENSING ENZYME-RELATED"/>
    <property type="match status" value="1"/>
</dbReference>
<feature type="domain" description="EamA" evidence="2">
    <location>
        <begin position="14"/>
        <end position="147"/>
    </location>
</feature>
<evidence type="ECO:0000259" key="2">
    <source>
        <dbReference type="Pfam" id="PF00892"/>
    </source>
</evidence>
<keyword evidence="4" id="KW-1185">Reference proteome</keyword>
<feature type="transmembrane region" description="Helical" evidence="1">
    <location>
        <begin position="186"/>
        <end position="209"/>
    </location>
</feature>
<feature type="transmembrane region" description="Helical" evidence="1">
    <location>
        <begin position="154"/>
        <end position="174"/>
    </location>
</feature>
<name>A0ABT0H1J4_9HYPH</name>
<evidence type="ECO:0000313" key="3">
    <source>
        <dbReference type="EMBL" id="MCK7614950.1"/>
    </source>
</evidence>
<evidence type="ECO:0000256" key="1">
    <source>
        <dbReference type="SAM" id="Phobius"/>
    </source>
</evidence>
<keyword evidence="1" id="KW-0472">Membrane</keyword>
<proteinExistence type="predicted"/>
<dbReference type="SUPFAM" id="SSF103481">
    <property type="entry name" value="Multidrug resistance efflux transporter EmrE"/>
    <property type="match status" value="2"/>
</dbReference>
<evidence type="ECO:0000313" key="4">
    <source>
        <dbReference type="Proteomes" id="UP001431221"/>
    </source>
</evidence>
<keyword evidence="1" id="KW-0812">Transmembrane</keyword>
<feature type="transmembrane region" description="Helical" evidence="1">
    <location>
        <begin position="290"/>
        <end position="308"/>
    </location>
</feature>